<evidence type="ECO:0000313" key="1">
    <source>
        <dbReference type="EMBL" id="MED6113732.1"/>
    </source>
</evidence>
<keyword evidence="2" id="KW-1185">Reference proteome</keyword>
<reference evidence="1 2" key="1">
    <citation type="journal article" date="2023" name="Plants (Basel)">
        <title>Bridging the Gap: Combining Genomics and Transcriptomics Approaches to Understand Stylosanthes scabra, an Orphan Legume from the Brazilian Caatinga.</title>
        <authorList>
            <person name="Ferreira-Neto J.R.C."/>
            <person name="da Silva M.D."/>
            <person name="Binneck E."/>
            <person name="de Melo N.F."/>
            <person name="da Silva R.H."/>
            <person name="de Melo A.L.T.M."/>
            <person name="Pandolfi V."/>
            <person name="Bustamante F.O."/>
            <person name="Brasileiro-Vidal A.C."/>
            <person name="Benko-Iseppon A.M."/>
        </authorList>
    </citation>
    <scope>NUCLEOTIDE SEQUENCE [LARGE SCALE GENOMIC DNA]</scope>
    <source>
        <tissue evidence="1">Leaves</tissue>
    </source>
</reference>
<sequence length="68" mass="7482">MAPPNHIVPAAEEEDTAIVDASISEPSRVIEEAALTDLVERITTHQNVALEKNLEESVTRQEEEASEQ</sequence>
<comment type="caution">
    <text evidence="1">The sequence shown here is derived from an EMBL/GenBank/DDBJ whole genome shotgun (WGS) entry which is preliminary data.</text>
</comment>
<name>A0ABU6QP04_9FABA</name>
<gene>
    <name evidence="1" type="ORF">PIB30_073607</name>
</gene>
<organism evidence="1 2">
    <name type="scientific">Stylosanthes scabra</name>
    <dbReference type="NCBI Taxonomy" id="79078"/>
    <lineage>
        <taxon>Eukaryota</taxon>
        <taxon>Viridiplantae</taxon>
        <taxon>Streptophyta</taxon>
        <taxon>Embryophyta</taxon>
        <taxon>Tracheophyta</taxon>
        <taxon>Spermatophyta</taxon>
        <taxon>Magnoliopsida</taxon>
        <taxon>eudicotyledons</taxon>
        <taxon>Gunneridae</taxon>
        <taxon>Pentapetalae</taxon>
        <taxon>rosids</taxon>
        <taxon>fabids</taxon>
        <taxon>Fabales</taxon>
        <taxon>Fabaceae</taxon>
        <taxon>Papilionoideae</taxon>
        <taxon>50 kb inversion clade</taxon>
        <taxon>dalbergioids sensu lato</taxon>
        <taxon>Dalbergieae</taxon>
        <taxon>Pterocarpus clade</taxon>
        <taxon>Stylosanthes</taxon>
    </lineage>
</organism>
<accession>A0ABU6QP04</accession>
<dbReference type="EMBL" id="JASCZI010000897">
    <property type="protein sequence ID" value="MED6113732.1"/>
    <property type="molecule type" value="Genomic_DNA"/>
</dbReference>
<proteinExistence type="predicted"/>
<protein>
    <submittedName>
        <fullName evidence="1">Uncharacterized protein</fullName>
    </submittedName>
</protein>
<evidence type="ECO:0000313" key="2">
    <source>
        <dbReference type="Proteomes" id="UP001341840"/>
    </source>
</evidence>
<dbReference type="Proteomes" id="UP001341840">
    <property type="component" value="Unassembled WGS sequence"/>
</dbReference>